<dbReference type="EMBL" id="CM042050">
    <property type="protein sequence ID" value="KAI3734840.1"/>
    <property type="molecule type" value="Genomic_DNA"/>
</dbReference>
<evidence type="ECO:0000313" key="2">
    <source>
        <dbReference type="Proteomes" id="UP001055879"/>
    </source>
</evidence>
<sequence length="298" mass="33269">MASSSRMREELLKSWPRNHKSVNRGLIINNSSSDRIPVWTEPNSKMIRKVPVLYYLSRNGHLEHPHLVDVTLSSPRGLYLRDVINTLNYHRGKGMANMYSWSFKRSYKSGYVWHDASEEDLIQPTNGHDYVVKGSELLQTHASQNPPEICHSGDTCSSTNTATKFVVKRNQSWSSFDIPQEHLVLKCESNRELATKFAPDAATQTAELSSEEMPSPPPSNSNSETVSGSRYIDRNGVKSVEDEHGCGGRMTASQVLLQLITCGADSFTNVGPVKSKQDQGCRVRVAYGKSLRGEVLNQ</sequence>
<reference evidence="1 2" key="2">
    <citation type="journal article" date="2022" name="Mol. Ecol. Resour.">
        <title>The genomes of chicory, endive, great burdock and yacon provide insights into Asteraceae paleo-polyploidization history and plant inulin production.</title>
        <authorList>
            <person name="Fan W."/>
            <person name="Wang S."/>
            <person name="Wang H."/>
            <person name="Wang A."/>
            <person name="Jiang F."/>
            <person name="Liu H."/>
            <person name="Zhao H."/>
            <person name="Xu D."/>
            <person name="Zhang Y."/>
        </authorList>
    </citation>
    <scope>NUCLEOTIDE SEQUENCE [LARGE SCALE GENOMIC DNA]</scope>
    <source>
        <strain evidence="2">cv. Niubang</strain>
    </source>
</reference>
<accession>A0ACB9CKY1</accession>
<comment type="caution">
    <text evidence="1">The sequence shown here is derived from an EMBL/GenBank/DDBJ whole genome shotgun (WGS) entry which is preliminary data.</text>
</comment>
<keyword evidence="2" id="KW-1185">Reference proteome</keyword>
<proteinExistence type="predicted"/>
<name>A0ACB9CKY1_ARCLA</name>
<protein>
    <submittedName>
        <fullName evidence="1">Uncharacterized protein</fullName>
    </submittedName>
</protein>
<reference evidence="2" key="1">
    <citation type="journal article" date="2022" name="Mol. Ecol. Resour.">
        <title>The genomes of chicory, endive, great burdock and yacon provide insights into Asteraceae palaeo-polyploidization history and plant inulin production.</title>
        <authorList>
            <person name="Fan W."/>
            <person name="Wang S."/>
            <person name="Wang H."/>
            <person name="Wang A."/>
            <person name="Jiang F."/>
            <person name="Liu H."/>
            <person name="Zhao H."/>
            <person name="Xu D."/>
            <person name="Zhang Y."/>
        </authorList>
    </citation>
    <scope>NUCLEOTIDE SEQUENCE [LARGE SCALE GENOMIC DNA]</scope>
    <source>
        <strain evidence="2">cv. Niubang</strain>
    </source>
</reference>
<organism evidence="1 2">
    <name type="scientific">Arctium lappa</name>
    <name type="common">Greater burdock</name>
    <name type="synonym">Lappa major</name>
    <dbReference type="NCBI Taxonomy" id="4217"/>
    <lineage>
        <taxon>Eukaryota</taxon>
        <taxon>Viridiplantae</taxon>
        <taxon>Streptophyta</taxon>
        <taxon>Embryophyta</taxon>
        <taxon>Tracheophyta</taxon>
        <taxon>Spermatophyta</taxon>
        <taxon>Magnoliopsida</taxon>
        <taxon>eudicotyledons</taxon>
        <taxon>Gunneridae</taxon>
        <taxon>Pentapetalae</taxon>
        <taxon>asterids</taxon>
        <taxon>campanulids</taxon>
        <taxon>Asterales</taxon>
        <taxon>Asteraceae</taxon>
        <taxon>Carduoideae</taxon>
        <taxon>Cardueae</taxon>
        <taxon>Arctiinae</taxon>
        <taxon>Arctium</taxon>
    </lineage>
</organism>
<dbReference type="Proteomes" id="UP001055879">
    <property type="component" value="Linkage Group LG04"/>
</dbReference>
<gene>
    <name evidence="1" type="ORF">L6452_14320</name>
</gene>
<evidence type="ECO:0000313" key="1">
    <source>
        <dbReference type="EMBL" id="KAI3734840.1"/>
    </source>
</evidence>